<keyword evidence="6" id="KW-1185">Reference proteome</keyword>
<keyword evidence="5" id="KW-0489">Methyltransferase</keyword>
<dbReference type="GO" id="GO:0008168">
    <property type="term" value="F:methyltransferase activity"/>
    <property type="evidence" value="ECO:0007669"/>
    <property type="project" value="UniProtKB-KW"/>
</dbReference>
<feature type="domain" description="Methyltransferase" evidence="3">
    <location>
        <begin position="90"/>
        <end position="166"/>
    </location>
</feature>
<proteinExistence type="predicted"/>
<dbReference type="OrthoDB" id="108476at2"/>
<dbReference type="CDD" id="cd02440">
    <property type="entry name" value="AdoMet_MTases"/>
    <property type="match status" value="1"/>
</dbReference>
<organism evidence="5 6">
    <name type="scientific">Diaminobutyricimonas aerilata</name>
    <dbReference type="NCBI Taxonomy" id="1162967"/>
    <lineage>
        <taxon>Bacteria</taxon>
        <taxon>Bacillati</taxon>
        <taxon>Actinomycetota</taxon>
        <taxon>Actinomycetes</taxon>
        <taxon>Micrococcales</taxon>
        <taxon>Microbacteriaceae</taxon>
        <taxon>Diaminobutyricimonas</taxon>
    </lineage>
</organism>
<feature type="binding site" evidence="2">
    <location>
        <begin position="97"/>
        <end position="98"/>
    </location>
    <ligand>
        <name>S-adenosyl-L-methionine</name>
        <dbReference type="ChEBI" id="CHEBI:59789"/>
    </ligand>
</feature>
<feature type="binding site" evidence="1">
    <location>
        <position position="28"/>
    </location>
    <ligand>
        <name>Zn(2+)</name>
        <dbReference type="ChEBI" id="CHEBI:29105"/>
    </ligand>
</feature>
<feature type="domain" description="23S rRNA (guanine(745)-N(1))-methyltransferase N-terminal" evidence="4">
    <location>
        <begin position="7"/>
        <end position="42"/>
    </location>
</feature>
<dbReference type="GO" id="GO:0032259">
    <property type="term" value="P:methylation"/>
    <property type="evidence" value="ECO:0007669"/>
    <property type="project" value="UniProtKB-KW"/>
</dbReference>
<dbReference type="Pfam" id="PF13649">
    <property type="entry name" value="Methyltransf_25"/>
    <property type="match status" value="1"/>
</dbReference>
<dbReference type="InterPro" id="IPR029063">
    <property type="entry name" value="SAM-dependent_MTases_sf"/>
</dbReference>
<evidence type="ECO:0000259" key="3">
    <source>
        <dbReference type="Pfam" id="PF13649"/>
    </source>
</evidence>
<dbReference type="SUPFAM" id="SSF53335">
    <property type="entry name" value="S-adenosyl-L-methionine-dependent methyltransferases"/>
    <property type="match status" value="1"/>
</dbReference>
<accession>A0A2M9CNV5</accession>
<dbReference type="InterPro" id="IPR016718">
    <property type="entry name" value="rRNA_m1G-MeTrfase_A_prd"/>
</dbReference>
<comment type="caution">
    <text evidence="5">The sequence shown here is derived from an EMBL/GenBank/DDBJ whole genome shotgun (WGS) entry which is preliminary data.</text>
</comment>
<name>A0A2M9CNV5_9MICO</name>
<feature type="binding site" evidence="2">
    <location>
        <position position="68"/>
    </location>
    <ligand>
        <name>S-adenosyl-L-methionine</name>
        <dbReference type="ChEBI" id="CHEBI:59789"/>
    </ligand>
</feature>
<evidence type="ECO:0000259" key="4">
    <source>
        <dbReference type="Pfam" id="PF21302"/>
    </source>
</evidence>
<dbReference type="Pfam" id="PF21302">
    <property type="entry name" value="Zn_ribbon_RlmA"/>
    <property type="match status" value="1"/>
</dbReference>
<dbReference type="Gene3D" id="3.40.50.150">
    <property type="entry name" value="Vaccinia Virus protein VP39"/>
    <property type="match status" value="1"/>
</dbReference>
<protein>
    <submittedName>
        <fullName evidence="5">23S rRNA (Guanine745-N1)-methyltransferase</fullName>
    </submittedName>
</protein>
<reference evidence="5 6" key="1">
    <citation type="submission" date="2017-11" db="EMBL/GenBank/DDBJ databases">
        <title>Genomic Encyclopedia of Archaeal and Bacterial Type Strains, Phase II (KMG-II): From Individual Species to Whole Genera.</title>
        <authorList>
            <person name="Goeker M."/>
        </authorList>
    </citation>
    <scope>NUCLEOTIDE SEQUENCE [LARGE SCALE GENOMIC DNA]</scope>
    <source>
        <strain evidence="5 6">DSM 27393</strain>
    </source>
</reference>
<dbReference type="InterPro" id="IPR048647">
    <property type="entry name" value="RlmA_N"/>
</dbReference>
<evidence type="ECO:0000256" key="2">
    <source>
        <dbReference type="PIRSR" id="PIRSR018249-2"/>
    </source>
</evidence>
<evidence type="ECO:0000313" key="6">
    <source>
        <dbReference type="Proteomes" id="UP000228758"/>
    </source>
</evidence>
<evidence type="ECO:0000256" key="1">
    <source>
        <dbReference type="PIRSR" id="PIRSR018249-1"/>
    </source>
</evidence>
<dbReference type="InterPro" id="IPR041698">
    <property type="entry name" value="Methyltransf_25"/>
</dbReference>
<feature type="binding site" evidence="1">
    <location>
        <position position="24"/>
    </location>
    <ligand>
        <name>Zn(2+)</name>
        <dbReference type="ChEBI" id="CHEBI:29105"/>
    </ligand>
</feature>
<feature type="binding site" evidence="2">
    <location>
        <position position="185"/>
    </location>
    <ligand>
        <name>S-adenosyl-L-methionine</name>
        <dbReference type="ChEBI" id="CHEBI:59789"/>
    </ligand>
</feature>
<keyword evidence="1" id="KW-0862">Zinc</keyword>
<dbReference type="EMBL" id="PGFF01000001">
    <property type="protein sequence ID" value="PJJ73548.1"/>
    <property type="molecule type" value="Genomic_DNA"/>
</dbReference>
<sequence length="277" mass="29321">MRVEAVVCPRCGAALDAGAGSWVCASGHSFDVARQGYVNLRPSRPAGLAADTAEMVQERDAFLGAGHYAPIAEALARLAAEHAPRTDGVVLDIAGGTGYYLTRVLDALPAPRGVCLDLSTPALKRAARAHPRVTAIGADVWDGLPLADGSVGVAMTVFGPRNADEVARVLERGAPYLVVTPTPEHLRELVEPLGLVAVDETKEDRLRATLAGFDLVAEERVVRELTLDRASAFSLARMGPSAHHATREQTQERVARLADPTVVTLAVRIGVYRVAAL</sequence>
<keyword evidence="1" id="KW-0479">Metal-binding</keyword>
<dbReference type="GO" id="GO:0046872">
    <property type="term" value="F:metal ion binding"/>
    <property type="evidence" value="ECO:0007669"/>
    <property type="project" value="UniProtKB-KW"/>
</dbReference>
<dbReference type="RefSeq" id="WP_100365619.1">
    <property type="nucleotide sequence ID" value="NZ_PGFF01000001.1"/>
</dbReference>
<keyword evidence="5" id="KW-0808">Transferase</keyword>
<evidence type="ECO:0000313" key="5">
    <source>
        <dbReference type="EMBL" id="PJJ73548.1"/>
    </source>
</evidence>
<dbReference type="PIRSF" id="PIRSF018249">
    <property type="entry name" value="MyrA_prd"/>
    <property type="match status" value="1"/>
</dbReference>
<dbReference type="Proteomes" id="UP000228758">
    <property type="component" value="Unassembled WGS sequence"/>
</dbReference>
<gene>
    <name evidence="5" type="ORF">CLV46_3141</name>
</gene>
<dbReference type="AlphaFoldDB" id="A0A2M9CNV5"/>
<keyword evidence="2" id="KW-0949">S-adenosyl-L-methionine</keyword>